<accession>A0A5E4G335</accession>
<dbReference type="Gene3D" id="3.40.50.300">
    <property type="entry name" value="P-loop containing nucleotide triphosphate hydrolases"/>
    <property type="match status" value="1"/>
</dbReference>
<dbReference type="SUPFAM" id="SSF52540">
    <property type="entry name" value="P-loop containing nucleoside triphosphate hydrolases"/>
    <property type="match status" value="1"/>
</dbReference>
<dbReference type="Gramene" id="VVA37404">
    <property type="protein sequence ID" value="VVA37404"/>
    <property type="gene ID" value="Prudul26B031767"/>
</dbReference>
<dbReference type="Proteomes" id="UP000327085">
    <property type="component" value="Chromosome 1"/>
</dbReference>
<dbReference type="InParanoid" id="A0A5E4G335"/>
<reference evidence="5" key="1">
    <citation type="submission" date="2019-07" db="EMBL/GenBank/DDBJ databases">
        <authorList>
            <person name="Alioto T."/>
            <person name="Alioto T."/>
            <person name="Gomez Garrido J."/>
        </authorList>
    </citation>
    <scope>NUCLEOTIDE SEQUENCE</scope>
</reference>
<dbReference type="EMBL" id="CABIKO010000534">
    <property type="protein sequence ID" value="VVA37404.1"/>
    <property type="molecule type" value="Genomic_DNA"/>
</dbReference>
<dbReference type="GO" id="GO:1902975">
    <property type="term" value="P:mitotic DNA replication initiation"/>
    <property type="evidence" value="ECO:0007669"/>
    <property type="project" value="TreeGrafter"/>
</dbReference>
<dbReference type="PANTHER" id="PTHR11630">
    <property type="entry name" value="DNA REPLICATION LICENSING FACTOR MCM FAMILY MEMBER"/>
    <property type="match status" value="1"/>
</dbReference>
<dbReference type="PROSITE" id="PS50051">
    <property type="entry name" value="MCM_2"/>
    <property type="match status" value="1"/>
</dbReference>
<dbReference type="GO" id="GO:0017116">
    <property type="term" value="F:single-stranded DNA helicase activity"/>
    <property type="evidence" value="ECO:0007669"/>
    <property type="project" value="TreeGrafter"/>
</dbReference>
<dbReference type="PROSITE" id="PS00847">
    <property type="entry name" value="MCM_1"/>
    <property type="match status" value="1"/>
</dbReference>
<evidence type="ECO:0000256" key="3">
    <source>
        <dbReference type="ARBA" id="ARBA00022840"/>
    </source>
</evidence>
<dbReference type="GO" id="GO:0043138">
    <property type="term" value="F:3'-5' DNA helicase activity"/>
    <property type="evidence" value="ECO:0007669"/>
    <property type="project" value="TreeGrafter"/>
</dbReference>
<dbReference type="GO" id="GO:0003697">
    <property type="term" value="F:single-stranded DNA binding"/>
    <property type="evidence" value="ECO:0007669"/>
    <property type="project" value="TreeGrafter"/>
</dbReference>
<evidence type="ECO:0000259" key="4">
    <source>
        <dbReference type="PROSITE" id="PS50051"/>
    </source>
</evidence>
<dbReference type="InterPro" id="IPR018525">
    <property type="entry name" value="MCM_CS"/>
</dbReference>
<dbReference type="SMART" id="SM00350">
    <property type="entry name" value="MCM"/>
    <property type="match status" value="1"/>
</dbReference>
<dbReference type="AlphaFoldDB" id="A0A5E4G335"/>
<dbReference type="EC" id="3.6.4.12" evidence="1"/>
<reference evidence="7" key="2">
    <citation type="journal article" date="2020" name="Plant J.">
        <title>Transposons played a major role in the diversification between the closely related almond and peach genomes: results from the almond genome sequence.</title>
        <authorList>
            <person name="Alioto T."/>
            <person name="Alexiou K.G."/>
            <person name="Bardil A."/>
            <person name="Barteri F."/>
            <person name="Castanera R."/>
            <person name="Cruz F."/>
            <person name="Dhingra A."/>
            <person name="Duval H."/>
            <person name="Fernandez I Marti A."/>
            <person name="Frias L."/>
            <person name="Galan B."/>
            <person name="Garcia J.L."/>
            <person name="Howad W."/>
            <person name="Gomez-Garrido J."/>
            <person name="Gut M."/>
            <person name="Julca I."/>
            <person name="Morata J."/>
            <person name="Puigdomenech P."/>
            <person name="Ribeca P."/>
            <person name="Rubio Cabetas M.J."/>
            <person name="Vlasova A."/>
            <person name="Wirthensohn M."/>
            <person name="Garcia-Mas J."/>
            <person name="Gabaldon T."/>
            <person name="Casacuberta J.M."/>
            <person name="Arus P."/>
        </authorList>
    </citation>
    <scope>NUCLEOTIDE SEQUENCE [LARGE SCALE GENOMIC DNA]</scope>
    <source>
        <strain evidence="7">cv. Texas</strain>
    </source>
</reference>
<dbReference type="InterPro" id="IPR027417">
    <property type="entry name" value="P-loop_NTPase"/>
</dbReference>
<dbReference type="GO" id="GO:0005524">
    <property type="term" value="F:ATP binding"/>
    <property type="evidence" value="ECO:0007669"/>
    <property type="project" value="UniProtKB-KW"/>
</dbReference>
<proteinExistence type="predicted"/>
<dbReference type="EMBL" id="CABIKO010000320">
    <property type="protein sequence ID" value="VVA34191.1"/>
    <property type="molecule type" value="Genomic_DNA"/>
</dbReference>
<dbReference type="GO" id="GO:0000347">
    <property type="term" value="C:THO complex"/>
    <property type="evidence" value="ECO:0007669"/>
    <property type="project" value="UniProtKB-ARBA"/>
</dbReference>
<sequence length="230" mass="24813">MLFIRVFVREVGAQYHSQDSANDAVLLKEPSAGFAVSSTFAASATEIIKSFVPSAYGHEDIKTAIALAMFGGQEKNVEGKHRLRGDINVLLLGASAVGLTAAVHKDPVTREWNLEGPALVLADKGICLIDEFDKMNDQDIYDSASMVGIHEAMEQQSISLSNQELGLSFLSKHAALSLQLQTLLGEGMLEDNLKTFSGLEVGGLWMAKESGPRKLVNSSPEHSQNPNCQL</sequence>
<dbReference type="PANTHER" id="PTHR11630:SF44">
    <property type="entry name" value="DNA REPLICATION LICENSING FACTOR MCM2"/>
    <property type="match status" value="1"/>
</dbReference>
<dbReference type="GO" id="GO:0000727">
    <property type="term" value="P:double-strand break repair via break-induced replication"/>
    <property type="evidence" value="ECO:0007669"/>
    <property type="project" value="TreeGrafter"/>
</dbReference>
<protein>
    <recommendedName>
        <fullName evidence="1">DNA helicase</fullName>
        <ecNumber evidence="1">3.6.4.12</ecNumber>
    </recommendedName>
</protein>
<evidence type="ECO:0000313" key="6">
    <source>
        <dbReference type="EMBL" id="VVA37404.1"/>
    </source>
</evidence>
<organism evidence="5 7">
    <name type="scientific">Prunus dulcis</name>
    <name type="common">Almond</name>
    <name type="synonym">Amygdalus dulcis</name>
    <dbReference type="NCBI Taxonomy" id="3755"/>
    <lineage>
        <taxon>Eukaryota</taxon>
        <taxon>Viridiplantae</taxon>
        <taxon>Streptophyta</taxon>
        <taxon>Embryophyta</taxon>
        <taxon>Tracheophyta</taxon>
        <taxon>Spermatophyta</taxon>
        <taxon>Magnoliopsida</taxon>
        <taxon>eudicotyledons</taxon>
        <taxon>Gunneridae</taxon>
        <taxon>Pentapetalae</taxon>
        <taxon>rosids</taxon>
        <taxon>fabids</taxon>
        <taxon>Rosales</taxon>
        <taxon>Rosaceae</taxon>
        <taxon>Amygdaloideae</taxon>
        <taxon>Amygdaleae</taxon>
        <taxon>Prunus</taxon>
    </lineage>
</organism>
<keyword evidence="2" id="KW-0547">Nucleotide-binding</keyword>
<evidence type="ECO:0000256" key="2">
    <source>
        <dbReference type="ARBA" id="ARBA00022741"/>
    </source>
</evidence>
<dbReference type="InterPro" id="IPR001208">
    <property type="entry name" value="MCM_dom"/>
</dbReference>
<gene>
    <name evidence="6" type="ORF">ALMOND_2B031767</name>
    <name evidence="5" type="ORF">ALMOND_2B032647</name>
</gene>
<dbReference type="Gramene" id="VVA34191">
    <property type="protein sequence ID" value="VVA34191"/>
    <property type="gene ID" value="Prudul26B032647"/>
</dbReference>
<feature type="domain" description="MCM C-terminal AAA(+) ATPase" evidence="4">
    <location>
        <begin position="47"/>
        <end position="177"/>
    </location>
</feature>
<name>A0A5E4G335_PRUDU</name>
<dbReference type="GO" id="GO:0042555">
    <property type="term" value="C:MCM complex"/>
    <property type="evidence" value="ECO:0007669"/>
    <property type="project" value="TreeGrafter"/>
</dbReference>
<evidence type="ECO:0000256" key="1">
    <source>
        <dbReference type="ARBA" id="ARBA00012551"/>
    </source>
</evidence>
<evidence type="ECO:0000313" key="5">
    <source>
        <dbReference type="EMBL" id="VVA34191.1"/>
    </source>
</evidence>
<dbReference type="InterPro" id="IPR031327">
    <property type="entry name" value="MCM"/>
</dbReference>
<dbReference type="Pfam" id="PF00493">
    <property type="entry name" value="MCM"/>
    <property type="match status" value="1"/>
</dbReference>
<evidence type="ECO:0000313" key="7">
    <source>
        <dbReference type="Proteomes" id="UP000327085"/>
    </source>
</evidence>
<keyword evidence="3" id="KW-0067">ATP-binding</keyword>